<proteinExistence type="predicted"/>
<dbReference type="EMBL" id="GBXM01107388">
    <property type="protein sequence ID" value="JAH01189.1"/>
    <property type="molecule type" value="Transcribed_RNA"/>
</dbReference>
<name>A0A0E9P9I9_ANGAN</name>
<organism evidence="1">
    <name type="scientific">Anguilla anguilla</name>
    <name type="common">European freshwater eel</name>
    <name type="synonym">Muraena anguilla</name>
    <dbReference type="NCBI Taxonomy" id="7936"/>
    <lineage>
        <taxon>Eukaryota</taxon>
        <taxon>Metazoa</taxon>
        <taxon>Chordata</taxon>
        <taxon>Craniata</taxon>
        <taxon>Vertebrata</taxon>
        <taxon>Euteleostomi</taxon>
        <taxon>Actinopterygii</taxon>
        <taxon>Neopterygii</taxon>
        <taxon>Teleostei</taxon>
        <taxon>Anguilliformes</taxon>
        <taxon>Anguillidae</taxon>
        <taxon>Anguilla</taxon>
    </lineage>
</organism>
<reference evidence="1" key="1">
    <citation type="submission" date="2014-11" db="EMBL/GenBank/DDBJ databases">
        <authorList>
            <person name="Amaro Gonzalez C."/>
        </authorList>
    </citation>
    <scope>NUCLEOTIDE SEQUENCE</scope>
</reference>
<reference evidence="1" key="2">
    <citation type="journal article" date="2015" name="Fish Shellfish Immunol.">
        <title>Early steps in the European eel (Anguilla anguilla)-Vibrio vulnificus interaction in the gills: Role of the RtxA13 toxin.</title>
        <authorList>
            <person name="Callol A."/>
            <person name="Pajuelo D."/>
            <person name="Ebbesson L."/>
            <person name="Teles M."/>
            <person name="MacKenzie S."/>
            <person name="Amaro C."/>
        </authorList>
    </citation>
    <scope>NUCLEOTIDE SEQUENCE</scope>
</reference>
<accession>A0A0E9P9I9</accession>
<protein>
    <submittedName>
        <fullName evidence="1">Uncharacterized protein</fullName>
    </submittedName>
</protein>
<dbReference type="AlphaFoldDB" id="A0A0E9P9I9"/>
<sequence length="24" mass="2746">MQGLFQKSNYYLSLPKAVTCLLNN</sequence>
<evidence type="ECO:0000313" key="1">
    <source>
        <dbReference type="EMBL" id="JAH01189.1"/>
    </source>
</evidence>